<dbReference type="CDD" id="cd04903">
    <property type="entry name" value="ACT_LSD"/>
    <property type="match status" value="1"/>
</dbReference>
<dbReference type="PANTHER" id="PTHR30182">
    <property type="entry name" value="L-SERINE DEHYDRATASE"/>
    <property type="match status" value="1"/>
</dbReference>
<gene>
    <name evidence="14" type="primary">sdaAB</name>
    <name evidence="14" type="ORF">G9U52_22025</name>
</gene>
<evidence type="ECO:0000256" key="4">
    <source>
        <dbReference type="ARBA" id="ARBA00022432"/>
    </source>
</evidence>
<keyword evidence="9 11" id="KW-0456">Lyase</keyword>
<dbReference type="RefSeq" id="WP_166152806.1">
    <property type="nucleotide sequence ID" value="NZ_JAAOIW010000008.1"/>
</dbReference>
<comment type="similarity">
    <text evidence="3 11 12">Belongs to the iron-sulfur dependent L-serine dehydratase family.</text>
</comment>
<comment type="catalytic activity">
    <reaction evidence="10 11 12">
        <text>L-serine = pyruvate + NH4(+)</text>
        <dbReference type="Rhea" id="RHEA:19169"/>
        <dbReference type="ChEBI" id="CHEBI:15361"/>
        <dbReference type="ChEBI" id="CHEBI:28938"/>
        <dbReference type="ChEBI" id="CHEBI:33384"/>
        <dbReference type="EC" id="4.3.1.17"/>
    </reaction>
</comment>
<evidence type="ECO:0000256" key="3">
    <source>
        <dbReference type="ARBA" id="ARBA00008636"/>
    </source>
</evidence>
<dbReference type="EMBL" id="JAAOIW010000008">
    <property type="protein sequence ID" value="NHN32524.1"/>
    <property type="molecule type" value="Genomic_DNA"/>
</dbReference>
<comment type="cofactor">
    <cofactor evidence="1 12">
        <name>[4Fe-4S] cluster</name>
        <dbReference type="ChEBI" id="CHEBI:49883"/>
    </cofactor>
</comment>
<comment type="caution">
    <text evidence="14">The sequence shown here is derived from an EMBL/GenBank/DDBJ whole genome shotgun (WGS) entry which is preliminary data.</text>
</comment>
<dbReference type="PROSITE" id="PS51671">
    <property type="entry name" value="ACT"/>
    <property type="match status" value="1"/>
</dbReference>
<dbReference type="SUPFAM" id="SSF143548">
    <property type="entry name" value="Serine metabolism enzymes domain"/>
    <property type="match status" value="1"/>
</dbReference>
<evidence type="ECO:0000256" key="2">
    <source>
        <dbReference type="ARBA" id="ARBA00004742"/>
    </source>
</evidence>
<dbReference type="InterPro" id="IPR004643">
    <property type="entry name" value="Fe-S_L-Ser_bsu"/>
</dbReference>
<evidence type="ECO:0000313" key="14">
    <source>
        <dbReference type="EMBL" id="NHN32524.1"/>
    </source>
</evidence>
<reference evidence="14" key="1">
    <citation type="submission" date="2020-03" db="EMBL/GenBank/DDBJ databases">
        <title>Draft sequencing of Paenibacilllus sp. S3N08.</title>
        <authorList>
            <person name="Kim D.-U."/>
        </authorList>
    </citation>
    <scope>NUCLEOTIDE SEQUENCE</scope>
    <source>
        <strain evidence="14">S3N08</strain>
    </source>
</reference>
<dbReference type="InterPro" id="IPR005131">
    <property type="entry name" value="Ser_deHydtase_bsu"/>
</dbReference>
<dbReference type="NCBIfam" id="TIGR00719">
    <property type="entry name" value="sda_beta"/>
    <property type="match status" value="1"/>
</dbReference>
<accession>A0ABX0JBB8</accession>
<evidence type="ECO:0000256" key="1">
    <source>
        <dbReference type="ARBA" id="ARBA00001966"/>
    </source>
</evidence>
<dbReference type="GO" id="GO:0003941">
    <property type="term" value="F:L-serine ammonia-lyase activity"/>
    <property type="evidence" value="ECO:0007669"/>
    <property type="project" value="UniProtKB-EC"/>
</dbReference>
<dbReference type="PIRSF" id="PIRSF036692">
    <property type="entry name" value="SDH_B"/>
    <property type="match status" value="1"/>
</dbReference>
<evidence type="ECO:0000256" key="12">
    <source>
        <dbReference type="RuleBase" id="RU366059"/>
    </source>
</evidence>
<dbReference type="Gene3D" id="3.30.1330.90">
    <property type="entry name" value="D-3-phosphoglycerate dehydrogenase, domain 3"/>
    <property type="match status" value="1"/>
</dbReference>
<evidence type="ECO:0000256" key="8">
    <source>
        <dbReference type="ARBA" id="ARBA00023014"/>
    </source>
</evidence>
<evidence type="ECO:0000256" key="6">
    <source>
        <dbReference type="ARBA" id="ARBA00022723"/>
    </source>
</evidence>
<keyword evidence="8 11" id="KW-0411">Iron-sulfur</keyword>
<organism evidence="14 15">
    <name type="scientific">Paenibacillus agricola</name>
    <dbReference type="NCBI Taxonomy" id="2716264"/>
    <lineage>
        <taxon>Bacteria</taxon>
        <taxon>Bacillati</taxon>
        <taxon>Bacillota</taxon>
        <taxon>Bacilli</taxon>
        <taxon>Bacillales</taxon>
        <taxon>Paenibacillaceae</taxon>
        <taxon>Paenibacillus</taxon>
    </lineage>
</organism>
<name>A0ABX0JBB8_9BACL</name>
<dbReference type="InterPro" id="IPR045865">
    <property type="entry name" value="ACT-like_dom_sf"/>
</dbReference>
<dbReference type="SUPFAM" id="SSF55021">
    <property type="entry name" value="ACT-like"/>
    <property type="match status" value="1"/>
</dbReference>
<evidence type="ECO:0000313" key="15">
    <source>
        <dbReference type="Proteomes" id="UP001165962"/>
    </source>
</evidence>
<comment type="pathway">
    <text evidence="2 11">Carbohydrate biosynthesis; gluconeogenesis.</text>
</comment>
<keyword evidence="15" id="KW-1185">Reference proteome</keyword>
<evidence type="ECO:0000256" key="5">
    <source>
        <dbReference type="ARBA" id="ARBA00022485"/>
    </source>
</evidence>
<sequence>MRFKDVFSIIGPAMIGPSSSHTAGAVRLGRTARQILGETPQKAAITFYGSFAETYQGHGTDYAIIGGLLDYETYDQQVASSMETARESGMEFTFIQGKGLYAHPNTVQLELFTETNQVKVIGSSIGGGTIEVNHIDDFDIRFSGSYPTLIIYHQDRPGMIVELSQMLLRENMNIGYMDVDRKGRSGEALTVIEVDSSISKSLIIEIGSISGVRKVKRVDLTEVH</sequence>
<dbReference type="InterPro" id="IPR029009">
    <property type="entry name" value="ASB_dom_sf"/>
</dbReference>
<dbReference type="PANTHER" id="PTHR30182:SF12">
    <property type="entry name" value="L-SERINE DEHYDRATASE, BETA CHAIN-RELATED"/>
    <property type="match status" value="1"/>
</dbReference>
<evidence type="ECO:0000256" key="9">
    <source>
        <dbReference type="ARBA" id="ARBA00023239"/>
    </source>
</evidence>
<keyword evidence="5 11" id="KW-0004">4Fe-4S</keyword>
<proteinExistence type="inferred from homology"/>
<dbReference type="Gene3D" id="3.30.70.260">
    <property type="match status" value="1"/>
</dbReference>
<dbReference type="Pfam" id="PF03315">
    <property type="entry name" value="SDH_beta"/>
    <property type="match status" value="1"/>
</dbReference>
<evidence type="ECO:0000256" key="7">
    <source>
        <dbReference type="ARBA" id="ARBA00023004"/>
    </source>
</evidence>
<evidence type="ECO:0000256" key="10">
    <source>
        <dbReference type="ARBA" id="ARBA00049406"/>
    </source>
</evidence>
<keyword evidence="7 11" id="KW-0408">Iron</keyword>
<evidence type="ECO:0000256" key="11">
    <source>
        <dbReference type="PIRNR" id="PIRNR036692"/>
    </source>
</evidence>
<dbReference type="Proteomes" id="UP001165962">
    <property type="component" value="Unassembled WGS sequence"/>
</dbReference>
<dbReference type="InterPro" id="IPR051318">
    <property type="entry name" value="Fe-S_L-Ser"/>
</dbReference>
<keyword evidence="6 11" id="KW-0479">Metal-binding</keyword>
<feature type="domain" description="ACT" evidence="13">
    <location>
        <begin position="148"/>
        <end position="220"/>
    </location>
</feature>
<keyword evidence="4 11" id="KW-0312">Gluconeogenesis</keyword>
<dbReference type="InterPro" id="IPR002912">
    <property type="entry name" value="ACT_dom"/>
</dbReference>
<evidence type="ECO:0000259" key="13">
    <source>
        <dbReference type="PROSITE" id="PS51671"/>
    </source>
</evidence>
<protein>
    <recommendedName>
        <fullName evidence="11">L-serine deaminase</fullName>
    </recommendedName>
</protein>